<reference evidence="3" key="1">
    <citation type="submission" date="2016-11" db="UniProtKB">
        <authorList>
            <consortium name="WormBaseParasite"/>
        </authorList>
    </citation>
    <scope>IDENTIFICATION</scope>
</reference>
<feature type="compositionally biased region" description="Basic residues" evidence="1">
    <location>
        <begin position="160"/>
        <end position="172"/>
    </location>
</feature>
<feature type="region of interest" description="Disordered" evidence="1">
    <location>
        <begin position="76"/>
        <end position="95"/>
    </location>
</feature>
<name>A0A1I7WML4_HETBA</name>
<accession>A0A1I7WML4</accession>
<dbReference type="PANTHER" id="PTHR23204">
    <property type="entry name" value="CLEAVAGE AND POLYADENYLATION SPECIFIC FACTOR"/>
    <property type="match status" value="1"/>
</dbReference>
<dbReference type="InterPro" id="IPR034772">
    <property type="entry name" value="CPSF6/7"/>
</dbReference>
<proteinExistence type="predicted"/>
<evidence type="ECO:0000313" key="2">
    <source>
        <dbReference type="Proteomes" id="UP000095283"/>
    </source>
</evidence>
<dbReference type="GO" id="GO:0006397">
    <property type="term" value="P:mRNA processing"/>
    <property type="evidence" value="ECO:0007669"/>
    <property type="project" value="UniProtKB-KW"/>
</dbReference>
<sequence>MYSYAKESSITDVQLMAELDAAAELELLGDATGTVGVEHIDESALLGDRITPPSTTNGVKKEDVDLYDDAIAPSGGDKGTDFVTTPARSTPNTTSTNTITASVSYTSEGKKYCCYVGNLTWWTTEADLTDTLSGIESKAFSGSSRSKHRDRSRSRSRERDRKRRRRSRSRSR</sequence>
<keyword evidence="2" id="KW-1185">Reference proteome</keyword>
<protein>
    <submittedName>
        <fullName evidence="3">Tudor domain-containing protein</fullName>
    </submittedName>
</protein>
<evidence type="ECO:0000256" key="1">
    <source>
        <dbReference type="SAM" id="MobiDB-lite"/>
    </source>
</evidence>
<dbReference type="Proteomes" id="UP000095283">
    <property type="component" value="Unplaced"/>
</dbReference>
<dbReference type="GO" id="GO:0005634">
    <property type="term" value="C:nucleus"/>
    <property type="evidence" value="ECO:0007669"/>
    <property type="project" value="UniProtKB-SubCell"/>
</dbReference>
<dbReference type="AlphaFoldDB" id="A0A1I7WML4"/>
<organism evidence="2 3">
    <name type="scientific">Heterorhabditis bacteriophora</name>
    <name type="common">Entomopathogenic nematode worm</name>
    <dbReference type="NCBI Taxonomy" id="37862"/>
    <lineage>
        <taxon>Eukaryota</taxon>
        <taxon>Metazoa</taxon>
        <taxon>Ecdysozoa</taxon>
        <taxon>Nematoda</taxon>
        <taxon>Chromadorea</taxon>
        <taxon>Rhabditida</taxon>
        <taxon>Rhabditina</taxon>
        <taxon>Rhabditomorpha</taxon>
        <taxon>Strongyloidea</taxon>
        <taxon>Heterorhabditidae</taxon>
        <taxon>Heterorhabditis</taxon>
    </lineage>
</organism>
<evidence type="ECO:0000313" key="3">
    <source>
        <dbReference type="WBParaSite" id="Hba_06386"/>
    </source>
</evidence>
<dbReference type="WBParaSite" id="Hba_06386">
    <property type="protein sequence ID" value="Hba_06386"/>
    <property type="gene ID" value="Hba_06386"/>
</dbReference>
<feature type="region of interest" description="Disordered" evidence="1">
    <location>
        <begin position="138"/>
        <end position="172"/>
    </location>
</feature>
<feature type="compositionally biased region" description="Low complexity" evidence="1">
    <location>
        <begin position="83"/>
        <end position="95"/>
    </location>
</feature>